<comment type="caution">
    <text evidence="3">The sequence shown here is derived from an EMBL/GenBank/DDBJ whole genome shotgun (WGS) entry which is preliminary data.</text>
</comment>
<evidence type="ECO:0000256" key="1">
    <source>
        <dbReference type="SAM" id="SignalP"/>
    </source>
</evidence>
<dbReference type="RefSeq" id="WP_121875901.1">
    <property type="nucleotide sequence ID" value="NZ_REFJ01000001.1"/>
</dbReference>
<dbReference type="AlphaFoldDB" id="A0A3M0AIN7"/>
<accession>A0A3M0AIN7</accession>
<dbReference type="Gene3D" id="3.30.160.670">
    <property type="match status" value="1"/>
</dbReference>
<feature type="chain" id="PRO_5018246415" evidence="1">
    <location>
        <begin position="18"/>
        <end position="191"/>
    </location>
</feature>
<proteinExistence type="predicted"/>
<evidence type="ECO:0000259" key="2">
    <source>
        <dbReference type="Pfam" id="PF13590"/>
    </source>
</evidence>
<dbReference type="EMBL" id="REFJ01000001">
    <property type="protein sequence ID" value="RMA82578.1"/>
    <property type="molecule type" value="Genomic_DNA"/>
</dbReference>
<dbReference type="Proteomes" id="UP000267187">
    <property type="component" value="Unassembled WGS sequence"/>
</dbReference>
<reference evidence="3 4" key="1">
    <citation type="submission" date="2018-10" db="EMBL/GenBank/DDBJ databases">
        <title>Genomic Encyclopedia of Type Strains, Phase IV (KMG-IV): sequencing the most valuable type-strain genomes for metagenomic binning, comparative biology and taxonomic classification.</title>
        <authorList>
            <person name="Goeker M."/>
        </authorList>
    </citation>
    <scope>NUCLEOTIDE SEQUENCE [LARGE SCALE GENOMIC DNA]</scope>
    <source>
        <strain evidence="3 4">DSM 25080</strain>
    </source>
</reference>
<dbReference type="Pfam" id="PF13590">
    <property type="entry name" value="DUF4136"/>
    <property type="match status" value="1"/>
</dbReference>
<dbReference type="InterPro" id="IPR025411">
    <property type="entry name" value="DUF4136"/>
</dbReference>
<evidence type="ECO:0000313" key="4">
    <source>
        <dbReference type="Proteomes" id="UP000267187"/>
    </source>
</evidence>
<evidence type="ECO:0000313" key="3">
    <source>
        <dbReference type="EMBL" id="RMA82578.1"/>
    </source>
</evidence>
<gene>
    <name evidence="3" type="ORF">DFR27_0529</name>
</gene>
<protein>
    <submittedName>
        <fullName evidence="3">Uncharacterized protein DUF4136</fullName>
    </submittedName>
</protein>
<feature type="domain" description="DUF4136" evidence="2">
    <location>
        <begin position="25"/>
        <end position="186"/>
    </location>
</feature>
<dbReference type="OrthoDB" id="118896at2"/>
<name>A0A3M0AIN7_9GAMM</name>
<organism evidence="3 4">
    <name type="scientific">Umboniibacter marinipuniceus</name>
    <dbReference type="NCBI Taxonomy" id="569599"/>
    <lineage>
        <taxon>Bacteria</taxon>
        <taxon>Pseudomonadati</taxon>
        <taxon>Pseudomonadota</taxon>
        <taxon>Gammaproteobacteria</taxon>
        <taxon>Cellvibrionales</taxon>
        <taxon>Cellvibrionaceae</taxon>
        <taxon>Umboniibacter</taxon>
    </lineage>
</organism>
<keyword evidence="4" id="KW-1185">Reference proteome</keyword>
<feature type="signal peptide" evidence="1">
    <location>
        <begin position="1"/>
        <end position="17"/>
    </location>
</feature>
<sequence>MKFPRLLITFVCMAVLSACTTLPRVNMDYDPNFDFSTLKTFYVIPDAVEVLGIPTNPLLDARIRTDIAASLTARGLTQASREEADALISFHVTTQDKTRVTSYNNSYGYYGSYGYAPYHRGYMGYPSQSVDVSQYTEGTLIIDIASAKEGKAVWRGVGTRSVREWTPEELDVVVRQYVDTILGQIPAAEAD</sequence>
<keyword evidence="1" id="KW-0732">Signal</keyword>